<evidence type="ECO:0000256" key="2">
    <source>
        <dbReference type="ARBA" id="ARBA00022980"/>
    </source>
</evidence>
<dbReference type="Proteomes" id="UP000249016">
    <property type="component" value="Unassembled WGS sequence"/>
</dbReference>
<keyword evidence="3" id="KW-0687">Ribonucleoprotein</keyword>
<dbReference type="EMBL" id="QLII01000001">
    <property type="protein sequence ID" value="RAI74075.1"/>
    <property type="molecule type" value="Genomic_DNA"/>
</dbReference>
<name>A0A327NGX3_9BACT</name>
<dbReference type="RefSeq" id="WP_111340947.1">
    <property type="nucleotide sequence ID" value="NZ_QLII01000001.1"/>
</dbReference>
<reference evidence="5 6" key="1">
    <citation type="submission" date="2018-06" db="EMBL/GenBank/DDBJ databases">
        <title>Spirosoma sp. HMF3257 Genome sequencing and assembly.</title>
        <authorList>
            <person name="Kang H."/>
            <person name="Cha I."/>
            <person name="Kim H."/>
            <person name="Kang J."/>
            <person name="Joh K."/>
        </authorList>
    </citation>
    <scope>NUCLEOTIDE SEQUENCE [LARGE SCALE GENOMIC DNA]</scope>
    <source>
        <strain evidence="5 6">HMF3257</strain>
    </source>
</reference>
<dbReference type="OrthoDB" id="965797at2"/>
<evidence type="ECO:0000313" key="5">
    <source>
        <dbReference type="EMBL" id="RAI74075.1"/>
    </source>
</evidence>
<proteinExistence type="inferred from homology"/>
<organism evidence="5 6">
    <name type="scientific">Spirosoma telluris</name>
    <dbReference type="NCBI Taxonomy" id="2183553"/>
    <lineage>
        <taxon>Bacteria</taxon>
        <taxon>Pseudomonadati</taxon>
        <taxon>Bacteroidota</taxon>
        <taxon>Cytophagia</taxon>
        <taxon>Cytophagales</taxon>
        <taxon>Cytophagaceae</taxon>
        <taxon>Spirosoma</taxon>
    </lineage>
</organism>
<dbReference type="InterPro" id="IPR031414">
    <property type="entry name" value="Ribosomal_bTHX"/>
</dbReference>
<evidence type="ECO:0000256" key="1">
    <source>
        <dbReference type="ARBA" id="ARBA00010834"/>
    </source>
</evidence>
<dbReference type="Pfam" id="PF17070">
    <property type="entry name" value="Thx"/>
    <property type="match status" value="1"/>
</dbReference>
<dbReference type="GO" id="GO:0005840">
    <property type="term" value="C:ribosome"/>
    <property type="evidence" value="ECO:0007669"/>
    <property type="project" value="UniProtKB-KW"/>
</dbReference>
<feature type="region of interest" description="Disordered" evidence="4">
    <location>
        <begin position="1"/>
        <end position="27"/>
    </location>
</feature>
<dbReference type="InterPro" id="IPR030826">
    <property type="entry name" value="Ribosomal_bTHX/bTHXc/bTHXm"/>
</dbReference>
<comment type="caution">
    <text evidence="5">The sequence shown here is derived from an EMBL/GenBank/DDBJ whole genome shotgun (WGS) entry which is preliminary data.</text>
</comment>
<dbReference type="GO" id="GO:1990904">
    <property type="term" value="C:ribonucleoprotein complex"/>
    <property type="evidence" value="ECO:0007669"/>
    <property type="project" value="UniProtKB-KW"/>
</dbReference>
<evidence type="ECO:0000256" key="4">
    <source>
        <dbReference type="SAM" id="MobiDB-lite"/>
    </source>
</evidence>
<keyword evidence="6" id="KW-1185">Reference proteome</keyword>
<accession>A0A327NGX3</accession>
<evidence type="ECO:0000313" key="6">
    <source>
        <dbReference type="Proteomes" id="UP000249016"/>
    </source>
</evidence>
<protein>
    <submittedName>
        <fullName evidence="5">30S ribosomal protein THX</fullName>
    </submittedName>
</protein>
<comment type="similarity">
    <text evidence="1">Belongs to the bacterial ribosomal protein bTHX family.</text>
</comment>
<evidence type="ECO:0000256" key="3">
    <source>
        <dbReference type="ARBA" id="ARBA00023274"/>
    </source>
</evidence>
<dbReference type="AlphaFoldDB" id="A0A327NGX3"/>
<sequence>MGKGDQKTRIGKISMGSYGISRPRLSGKLTVPKKVVEPTVES</sequence>
<keyword evidence="2 5" id="KW-0689">Ribosomal protein</keyword>
<gene>
    <name evidence="5" type="ORF">HMF3257_06390</name>
</gene>
<dbReference type="NCBIfam" id="TIGR04560">
    <property type="entry name" value="ribo_THX"/>
    <property type="match status" value="1"/>
</dbReference>